<dbReference type="GO" id="GO:0005654">
    <property type="term" value="C:nucleoplasm"/>
    <property type="evidence" value="ECO:0007669"/>
    <property type="project" value="UniProtKB-SubCell"/>
</dbReference>
<dbReference type="InterPro" id="IPR035979">
    <property type="entry name" value="RBD_domain_sf"/>
</dbReference>
<dbReference type="PROSITE" id="PS50102">
    <property type="entry name" value="RRM"/>
    <property type="match status" value="1"/>
</dbReference>
<evidence type="ECO:0000313" key="6">
    <source>
        <dbReference type="EMBL" id="TKR92564.1"/>
    </source>
</evidence>
<dbReference type="SUPFAM" id="SSF54928">
    <property type="entry name" value="RNA-binding domain, RBD"/>
    <property type="match status" value="1"/>
</dbReference>
<evidence type="ECO:0000256" key="2">
    <source>
        <dbReference type="ARBA" id="ARBA00022884"/>
    </source>
</evidence>
<dbReference type="GO" id="GO:0003727">
    <property type="term" value="F:single-stranded RNA binding"/>
    <property type="evidence" value="ECO:0007669"/>
    <property type="project" value="TreeGrafter"/>
</dbReference>
<dbReference type="InterPro" id="IPR012677">
    <property type="entry name" value="Nucleotide-bd_a/b_plait_sf"/>
</dbReference>
<reference evidence="6 7" key="2">
    <citation type="journal article" date="2019" name="G3 (Bethesda)">
        <title>Hybrid Assembly of the Genome of the Entomopathogenic Nematode Steinernema carpocapsae Identifies the X-Chromosome.</title>
        <authorList>
            <person name="Serra L."/>
            <person name="Macchietto M."/>
            <person name="Macias-Munoz A."/>
            <person name="McGill C.J."/>
            <person name="Rodriguez I.M."/>
            <person name="Rodriguez B."/>
            <person name="Murad R."/>
            <person name="Mortazavi A."/>
        </authorList>
    </citation>
    <scope>NUCLEOTIDE SEQUENCE [LARGE SCALE GENOMIC DNA]</scope>
    <source>
        <strain evidence="6 7">ALL</strain>
    </source>
</reference>
<dbReference type="STRING" id="34508.A0A4U5P9J6"/>
<keyword evidence="7" id="KW-1185">Reference proteome</keyword>
<dbReference type="Gene3D" id="3.30.70.330">
    <property type="match status" value="1"/>
</dbReference>
<gene>
    <name evidence="6" type="ORF">L596_007192</name>
</gene>
<dbReference type="InterPro" id="IPR052285">
    <property type="entry name" value="NEXT_complex_subunit"/>
</dbReference>
<dbReference type="Proteomes" id="UP000298663">
    <property type="component" value="Unassembled WGS sequence"/>
</dbReference>
<sequence>MGNRDERTLYVSNLADKVTSNLLEELFVQLSPLEAVYLNEGQHRYALITLNDPDSVQYVCDKLDNIKLWSLPSKFVPKEEQNNSESTKRSLVDETRCHLAIKDPMVEDSETKTRQV</sequence>
<feature type="domain" description="RRM" evidence="5">
    <location>
        <begin position="7"/>
        <end position="83"/>
    </location>
</feature>
<dbReference type="SMART" id="SM00360">
    <property type="entry name" value="RRM"/>
    <property type="match status" value="1"/>
</dbReference>
<organism evidence="6 7">
    <name type="scientific">Steinernema carpocapsae</name>
    <name type="common">Entomopathogenic nematode</name>
    <dbReference type="NCBI Taxonomy" id="34508"/>
    <lineage>
        <taxon>Eukaryota</taxon>
        <taxon>Metazoa</taxon>
        <taxon>Ecdysozoa</taxon>
        <taxon>Nematoda</taxon>
        <taxon>Chromadorea</taxon>
        <taxon>Rhabditida</taxon>
        <taxon>Tylenchina</taxon>
        <taxon>Panagrolaimomorpha</taxon>
        <taxon>Strongyloidoidea</taxon>
        <taxon>Steinernematidae</taxon>
        <taxon>Steinernema</taxon>
    </lineage>
</organism>
<evidence type="ECO:0000256" key="3">
    <source>
        <dbReference type="ARBA" id="ARBA00023242"/>
    </source>
</evidence>
<comment type="subcellular location">
    <subcellularLocation>
        <location evidence="1">Nucleus</location>
        <location evidence="1">Nucleoplasm</location>
    </subcellularLocation>
</comment>
<dbReference type="InterPro" id="IPR000504">
    <property type="entry name" value="RRM_dom"/>
</dbReference>
<evidence type="ECO:0000259" key="5">
    <source>
        <dbReference type="PROSITE" id="PS50102"/>
    </source>
</evidence>
<proteinExistence type="predicted"/>
<protein>
    <recommendedName>
        <fullName evidence="5">RRM domain-containing protein</fullName>
    </recommendedName>
</protein>
<dbReference type="GO" id="GO:0000381">
    <property type="term" value="P:regulation of alternative mRNA splicing, via spliceosome"/>
    <property type="evidence" value="ECO:0007669"/>
    <property type="project" value="TreeGrafter"/>
</dbReference>
<keyword evidence="3" id="KW-0539">Nucleus</keyword>
<dbReference type="Pfam" id="PF00076">
    <property type="entry name" value="RRM_1"/>
    <property type="match status" value="1"/>
</dbReference>
<dbReference type="AlphaFoldDB" id="A0A4U5P9J6"/>
<evidence type="ECO:0000313" key="7">
    <source>
        <dbReference type="Proteomes" id="UP000298663"/>
    </source>
</evidence>
<keyword evidence="2 4" id="KW-0694">RNA-binding</keyword>
<evidence type="ECO:0000256" key="4">
    <source>
        <dbReference type="PROSITE-ProRule" id="PRU00176"/>
    </source>
</evidence>
<accession>A0A4U5P9J6</accession>
<dbReference type="OrthoDB" id="407442at2759"/>
<evidence type="ECO:0000256" key="1">
    <source>
        <dbReference type="ARBA" id="ARBA00004642"/>
    </source>
</evidence>
<comment type="caution">
    <text evidence="6">The sequence shown here is derived from an EMBL/GenBank/DDBJ whole genome shotgun (WGS) entry which is preliminary data.</text>
</comment>
<reference evidence="6 7" key="1">
    <citation type="journal article" date="2015" name="Genome Biol.">
        <title>Comparative genomics of Steinernema reveals deeply conserved gene regulatory networks.</title>
        <authorList>
            <person name="Dillman A.R."/>
            <person name="Macchietto M."/>
            <person name="Porter C.F."/>
            <person name="Rogers A."/>
            <person name="Williams B."/>
            <person name="Antoshechkin I."/>
            <person name="Lee M.M."/>
            <person name="Goodwin Z."/>
            <person name="Lu X."/>
            <person name="Lewis E.E."/>
            <person name="Goodrich-Blair H."/>
            <person name="Stock S.P."/>
            <person name="Adams B.J."/>
            <person name="Sternberg P.W."/>
            <person name="Mortazavi A."/>
        </authorList>
    </citation>
    <scope>NUCLEOTIDE SEQUENCE [LARGE SCALE GENOMIC DNA]</scope>
    <source>
        <strain evidence="6 7">ALL</strain>
    </source>
</reference>
<name>A0A4U5P9J6_STECR</name>
<dbReference type="EMBL" id="AZBU02000002">
    <property type="protein sequence ID" value="TKR92564.1"/>
    <property type="molecule type" value="Genomic_DNA"/>
</dbReference>
<dbReference type="PANTHER" id="PTHR13798:SF11">
    <property type="entry name" value="RNA-BINDING PROTEIN 7-RELATED"/>
    <property type="match status" value="1"/>
</dbReference>
<dbReference type="PANTHER" id="PTHR13798">
    <property type="entry name" value="RNA BINDING MOTIF RBM PROTEIN -RELATED"/>
    <property type="match status" value="1"/>
</dbReference>